<keyword evidence="1" id="KW-0560">Oxidoreductase</keyword>
<evidence type="ECO:0000259" key="3">
    <source>
        <dbReference type="Pfam" id="PF01232"/>
    </source>
</evidence>
<evidence type="ECO:0000313" key="6">
    <source>
        <dbReference type="Proteomes" id="UP000007488"/>
    </source>
</evidence>
<protein>
    <submittedName>
        <fullName evidence="5">HAD-superfamily hydrolase, subfamily IA, variant 3</fullName>
    </submittedName>
</protein>
<sequence>MRFFDKPFTAAIFDMDGTMFDTERLRMDMLKKAARELYGEEMDDGLLIDCLGVSAITAEQMARERYGQNYPYREIRARADEMEREYIHRQGVPVKDGLYNLLERLKKNDVFLALATSSRRAVAEDYLIQAKVYRYFNILVCGDDVAKGKPDPEIFLKAASELMCPPSECLIFEDSPNGLAAAAAAGGIPIFIQDIKEPEPGVKALAFRAYDAMTEFLDDFAPFTPKLPMPKLNEQFPLNDENITAGIHGFGAIGGGYLAPIFSHWDGYTRPRRIIGATRNQLMIHLVNALGKYRIRYESQAYFQTISPVCLIHMDDEAAMCSMYTQSDIIGLALPENAIRQQAGTIASGLRARYASLGKDLTILIAMNKTGAARFVRQHVKSALTSITDTAETEQILARTRFVETVVNRMVMPVSEDFLLSKFQNDLYLLHHNMQDIFDHMNEITRFFLQMAKSSEHKRKKLQTPAWTETEPVNVSKSLSVLRHLSDAVNEVTNTMFIAEPDMPLYAASGSPVVDSLRQVIVVEDIRSLQEIKNKLSNGTHAVIAWYSMLLGYQTIGQGMGDPRVESLARRMMKQEIMPALLKEAPQFDRYIQDFIGSFIKRCRKSFKDRCSRVGRDVLRKLQREERIIGTIRLSQSYGITTDGLEFGAACAILNCVLAEKPVDAEAKKVKSLYAAHHSVADVLSYSGDYHRGLYKGLDREADHGLIMRVQSRFDALRESLDHQTAGRYPHE</sequence>
<reference evidence="5 6" key="1">
    <citation type="journal article" date="2011" name="Stand. Genomic Sci.">
        <title>Complete genome sequence of Syntrophobotulus glycolicus type strain (FlGlyR).</title>
        <authorList>
            <person name="Han C."/>
            <person name="Mwirichia R."/>
            <person name="Chertkov O."/>
            <person name="Held B."/>
            <person name="Lapidus A."/>
            <person name="Nolan M."/>
            <person name="Lucas S."/>
            <person name="Hammon N."/>
            <person name="Deshpande S."/>
            <person name="Cheng J.F."/>
            <person name="Tapia R."/>
            <person name="Goodwin L."/>
            <person name="Pitluck S."/>
            <person name="Huntemann M."/>
            <person name="Liolios K."/>
            <person name="Ivanova N."/>
            <person name="Pagani I."/>
            <person name="Mavromatis K."/>
            <person name="Ovchinikova G."/>
            <person name="Pati A."/>
            <person name="Chen A."/>
            <person name="Palaniappan K."/>
            <person name="Land M."/>
            <person name="Hauser L."/>
            <person name="Brambilla E.M."/>
            <person name="Rohde M."/>
            <person name="Spring S."/>
            <person name="Sikorski J."/>
            <person name="Goker M."/>
            <person name="Woyke T."/>
            <person name="Bristow J."/>
            <person name="Eisen J.A."/>
            <person name="Markowitz V."/>
            <person name="Hugenholtz P."/>
            <person name="Kyrpides N.C."/>
            <person name="Klenk H.P."/>
            <person name="Detter J.C."/>
        </authorList>
    </citation>
    <scope>NUCLEOTIDE SEQUENCE [LARGE SCALE GENOMIC DNA]</scope>
    <source>
        <strain evidence="6">DSM 8271 / FlGlyR</strain>
    </source>
</reference>
<dbReference type="OrthoDB" id="9792518at2"/>
<dbReference type="InterPro" id="IPR013118">
    <property type="entry name" value="Mannitol_DH_C"/>
</dbReference>
<accession>F0SUM5</accession>
<evidence type="ECO:0000259" key="4">
    <source>
        <dbReference type="Pfam" id="PF08125"/>
    </source>
</evidence>
<keyword evidence="5" id="KW-0378">Hydrolase</keyword>
<dbReference type="PANTHER" id="PTHR18901:SF38">
    <property type="entry name" value="PSEUDOURIDINE-5'-PHOSPHATASE"/>
    <property type="match status" value="1"/>
</dbReference>
<dbReference type="SFLD" id="SFLDS00003">
    <property type="entry name" value="Haloacid_Dehalogenase"/>
    <property type="match status" value="1"/>
</dbReference>
<evidence type="ECO:0000313" key="5">
    <source>
        <dbReference type="EMBL" id="ADY55518.1"/>
    </source>
</evidence>
<dbReference type="Gene3D" id="1.10.1040.10">
    <property type="entry name" value="N-(1-d-carboxylethyl)-l-norvaline Dehydrogenase, domain 2"/>
    <property type="match status" value="1"/>
</dbReference>
<dbReference type="NCBIfam" id="NF046057">
    <property type="entry name" value="bifunc_MtlD"/>
    <property type="match status" value="1"/>
</dbReference>
<reference evidence="6" key="2">
    <citation type="submission" date="2011-02" db="EMBL/GenBank/DDBJ databases">
        <title>The complete genome of Syntrophobotulus glycolicus DSM 8271.</title>
        <authorList>
            <person name="Lucas S."/>
            <person name="Copeland A."/>
            <person name="Lapidus A."/>
            <person name="Bruce D."/>
            <person name="Goodwin L."/>
            <person name="Pitluck S."/>
            <person name="Kyrpides N."/>
            <person name="Mavromatis K."/>
            <person name="Pagani I."/>
            <person name="Ivanova N."/>
            <person name="Mikhailova N."/>
            <person name="Chertkov O."/>
            <person name="Held B."/>
            <person name="Detter J.C."/>
            <person name="Tapia R."/>
            <person name="Han C."/>
            <person name="Land M."/>
            <person name="Hauser L."/>
            <person name="Markowitz V."/>
            <person name="Cheng J.-F."/>
            <person name="Hugenholtz P."/>
            <person name="Woyke T."/>
            <person name="Wu D."/>
            <person name="Spring S."/>
            <person name="Schroeder M."/>
            <person name="Brambilla E."/>
            <person name="Klenk H.-P."/>
            <person name="Eisen J.A."/>
        </authorList>
    </citation>
    <scope>NUCLEOTIDE SEQUENCE [LARGE SCALE GENOMIC DNA]</scope>
    <source>
        <strain evidence="6">DSM 8271 / FlGlyR</strain>
    </source>
</reference>
<dbReference type="KEGG" id="sgy:Sgly_1200"/>
<organism evidence="5 6">
    <name type="scientific">Syntrophobotulus glycolicus (strain DSM 8271 / FlGlyR)</name>
    <dbReference type="NCBI Taxonomy" id="645991"/>
    <lineage>
        <taxon>Bacteria</taxon>
        <taxon>Bacillati</taxon>
        <taxon>Bacillota</taxon>
        <taxon>Clostridia</taxon>
        <taxon>Eubacteriales</taxon>
        <taxon>Desulfitobacteriaceae</taxon>
        <taxon>Syntrophobotulus</taxon>
    </lineage>
</organism>
<evidence type="ECO:0000256" key="2">
    <source>
        <dbReference type="ARBA" id="ARBA00048615"/>
    </source>
</evidence>
<dbReference type="InterPro" id="IPR023214">
    <property type="entry name" value="HAD_sf"/>
</dbReference>
<gene>
    <name evidence="5" type="ordered locus">Sgly_1200</name>
</gene>
<dbReference type="SUPFAM" id="SSF56784">
    <property type="entry name" value="HAD-like"/>
    <property type="match status" value="1"/>
</dbReference>
<dbReference type="Proteomes" id="UP000007488">
    <property type="component" value="Chromosome"/>
</dbReference>
<dbReference type="HOGENOM" id="CLU_024616_0_0_9"/>
<dbReference type="Pfam" id="PF08125">
    <property type="entry name" value="Mannitol_dh_C"/>
    <property type="match status" value="1"/>
</dbReference>
<dbReference type="GO" id="GO:0008926">
    <property type="term" value="F:mannitol-1-phosphate 5-dehydrogenase activity"/>
    <property type="evidence" value="ECO:0007669"/>
    <property type="project" value="UniProtKB-EC"/>
</dbReference>
<dbReference type="Gene3D" id="3.40.50.1000">
    <property type="entry name" value="HAD superfamily/HAD-like"/>
    <property type="match status" value="1"/>
</dbReference>
<dbReference type="eggNOG" id="COG0246">
    <property type="taxonomic scope" value="Bacteria"/>
</dbReference>
<dbReference type="Pfam" id="PF01232">
    <property type="entry name" value="Mannitol_dh"/>
    <property type="match status" value="1"/>
</dbReference>
<dbReference type="Gene3D" id="3.40.50.720">
    <property type="entry name" value="NAD(P)-binding Rossmann-like Domain"/>
    <property type="match status" value="1"/>
</dbReference>
<dbReference type="InterPro" id="IPR023198">
    <property type="entry name" value="PGP-like_dom2"/>
</dbReference>
<keyword evidence="6" id="KW-1185">Reference proteome</keyword>
<dbReference type="PANTHER" id="PTHR18901">
    <property type="entry name" value="2-DEOXYGLUCOSE-6-PHOSPHATE PHOSPHATASE 2"/>
    <property type="match status" value="1"/>
</dbReference>
<dbReference type="InterPro" id="IPR036412">
    <property type="entry name" value="HAD-like_sf"/>
</dbReference>
<feature type="domain" description="Mannitol dehydrogenase C-terminal" evidence="4">
    <location>
        <begin position="526"/>
        <end position="656"/>
    </location>
</feature>
<dbReference type="Gene3D" id="1.10.150.240">
    <property type="entry name" value="Putative phosphatase, domain 2"/>
    <property type="match status" value="1"/>
</dbReference>
<dbReference type="NCBIfam" id="TIGR01509">
    <property type="entry name" value="HAD-SF-IA-v3"/>
    <property type="match status" value="1"/>
</dbReference>
<dbReference type="InterPro" id="IPR013328">
    <property type="entry name" value="6PGD_dom2"/>
</dbReference>
<dbReference type="GO" id="GO:0016787">
    <property type="term" value="F:hydrolase activity"/>
    <property type="evidence" value="ECO:0007669"/>
    <property type="project" value="UniProtKB-KW"/>
</dbReference>
<comment type="catalytic activity">
    <reaction evidence="2">
        <text>D-mannitol 1-phosphate + NAD(+) = beta-D-fructose 6-phosphate + NADH + H(+)</text>
        <dbReference type="Rhea" id="RHEA:19661"/>
        <dbReference type="ChEBI" id="CHEBI:15378"/>
        <dbReference type="ChEBI" id="CHEBI:57540"/>
        <dbReference type="ChEBI" id="CHEBI:57634"/>
        <dbReference type="ChEBI" id="CHEBI:57945"/>
        <dbReference type="ChEBI" id="CHEBI:61381"/>
        <dbReference type="EC" id="1.1.1.17"/>
    </reaction>
</comment>
<feature type="domain" description="Mannitol dehydrogenase N-terminal" evidence="3">
    <location>
        <begin position="249"/>
        <end position="414"/>
    </location>
</feature>
<dbReference type="InterPro" id="IPR013131">
    <property type="entry name" value="Mannitol_DH_N"/>
</dbReference>
<name>F0SUM5_SYNGF</name>
<dbReference type="SFLD" id="SFLDG01129">
    <property type="entry name" value="C1.5:_HAD__Beta-PGM__Phosphata"/>
    <property type="match status" value="1"/>
</dbReference>
<dbReference type="Pfam" id="PF13419">
    <property type="entry name" value="HAD_2"/>
    <property type="match status" value="1"/>
</dbReference>
<dbReference type="InterPro" id="IPR041492">
    <property type="entry name" value="HAD_2"/>
</dbReference>
<dbReference type="AlphaFoldDB" id="F0SUM5"/>
<dbReference type="eggNOG" id="COG0637">
    <property type="taxonomic scope" value="Bacteria"/>
</dbReference>
<dbReference type="RefSeq" id="WP_013624388.1">
    <property type="nucleotide sequence ID" value="NC_015172.1"/>
</dbReference>
<dbReference type="STRING" id="645991.Sgly_1200"/>
<dbReference type="SUPFAM" id="SSF48179">
    <property type="entry name" value="6-phosphogluconate dehydrogenase C-terminal domain-like"/>
    <property type="match status" value="1"/>
</dbReference>
<proteinExistence type="predicted"/>
<dbReference type="EMBL" id="CP002547">
    <property type="protein sequence ID" value="ADY55518.1"/>
    <property type="molecule type" value="Genomic_DNA"/>
</dbReference>
<dbReference type="InterPro" id="IPR006439">
    <property type="entry name" value="HAD-SF_hydro_IA"/>
</dbReference>
<evidence type="ECO:0000256" key="1">
    <source>
        <dbReference type="ARBA" id="ARBA00023002"/>
    </source>
</evidence>
<dbReference type="InterPro" id="IPR008927">
    <property type="entry name" value="6-PGluconate_DH-like_C_sf"/>
</dbReference>